<feature type="transmembrane region" description="Helical" evidence="5">
    <location>
        <begin position="133"/>
        <end position="151"/>
    </location>
</feature>
<evidence type="ECO:0000256" key="2">
    <source>
        <dbReference type="ARBA" id="ARBA00022692"/>
    </source>
</evidence>
<dbReference type="PANTHER" id="PTHR23502:SF50">
    <property type="entry name" value="TRANSPORTER, PUTATIVE (AFU_ORTHOLOGUE AFUA_5G00430)-RELATED"/>
    <property type="match status" value="1"/>
</dbReference>
<feature type="transmembrane region" description="Helical" evidence="5">
    <location>
        <begin position="157"/>
        <end position="180"/>
    </location>
</feature>
<evidence type="ECO:0000256" key="3">
    <source>
        <dbReference type="ARBA" id="ARBA00022989"/>
    </source>
</evidence>
<evidence type="ECO:0000313" key="8">
    <source>
        <dbReference type="Proteomes" id="UP001147746"/>
    </source>
</evidence>
<feature type="transmembrane region" description="Helical" evidence="5">
    <location>
        <begin position="401"/>
        <end position="420"/>
    </location>
</feature>
<sequence>MEDHTSLEEFPPGTILLEDRDTFQSEVILGPTPSDDPDDPLVNTSSFRRIPKLTKTQNWTPFRKAINFGLACIYVLFTMVLIDINSVAYREYMAELGLTYANFNNAIGANVAGLAVGCLILIPCVHKFGRRPLYLISAIVQFATAIWWAKFHTAGELIAINVIAGLAGSIAEVIVVITIVDMFFIHQHARINGVFIFMQTLGSTGGPIAAGYIVVDLGWRWMWWIIAIMLGVNFLLVLFFFEESKYVPVMVGRSTSTSSDIVENGGKERDQMRKTPCNNLAVATRSRKSYRQRLTFVTKTDIPMIQHFYQPLVVLFTFPAVAFTAISYGAILAWFAACVSSASYFLIDPPYNFSAAAIGLFNLGGFVGTLIATFTAPFLNDWLIVWLARRNGGIFEPEMRLWMIFPAGVLNSTGLLMFGIGLGRDLAWIILAIGTGLFGFGFVVTADVALTYLTDCYPDILGDALVAVVFVRNGLAMLILFAFTDWVAGMGIQNTFIVIGVLALATLAMSALLMFYGKRARVKTALKYKEFASRQQTQRYV</sequence>
<protein>
    <recommendedName>
        <fullName evidence="6">Major facilitator superfamily (MFS) profile domain-containing protein</fullName>
    </recommendedName>
</protein>
<feature type="transmembrane region" description="Helical" evidence="5">
    <location>
        <begin position="107"/>
        <end position="126"/>
    </location>
</feature>
<feature type="transmembrane region" description="Helical" evidence="5">
    <location>
        <begin position="460"/>
        <end position="483"/>
    </location>
</feature>
<reference evidence="7" key="2">
    <citation type="journal article" date="2023" name="IMA Fungus">
        <title>Comparative genomic study of the Penicillium genus elucidates a diverse pangenome and 15 lateral gene transfer events.</title>
        <authorList>
            <person name="Petersen C."/>
            <person name="Sorensen T."/>
            <person name="Nielsen M.R."/>
            <person name="Sondergaard T.E."/>
            <person name="Sorensen J.L."/>
            <person name="Fitzpatrick D.A."/>
            <person name="Frisvad J.C."/>
            <person name="Nielsen K.L."/>
        </authorList>
    </citation>
    <scope>NUCLEOTIDE SEQUENCE</scope>
    <source>
        <strain evidence="7">IBT 21472</strain>
    </source>
</reference>
<dbReference type="PANTHER" id="PTHR23502">
    <property type="entry name" value="MAJOR FACILITATOR SUPERFAMILY"/>
    <property type="match status" value="1"/>
</dbReference>
<dbReference type="AlphaFoldDB" id="A0A9W9Q6B1"/>
<feature type="transmembrane region" description="Helical" evidence="5">
    <location>
        <begin position="312"/>
        <end position="336"/>
    </location>
</feature>
<feature type="transmembrane region" description="Helical" evidence="5">
    <location>
        <begin position="65"/>
        <end position="87"/>
    </location>
</feature>
<dbReference type="InterPro" id="IPR011701">
    <property type="entry name" value="MFS"/>
</dbReference>
<feature type="transmembrane region" description="Helical" evidence="5">
    <location>
        <begin position="495"/>
        <end position="517"/>
    </location>
</feature>
<dbReference type="Pfam" id="PF07690">
    <property type="entry name" value="MFS_1"/>
    <property type="match status" value="1"/>
</dbReference>
<gene>
    <name evidence="7" type="ORF">N7476_002642</name>
</gene>
<keyword evidence="2 5" id="KW-0812">Transmembrane</keyword>
<feature type="domain" description="Major facilitator superfamily (MFS) profile" evidence="6">
    <location>
        <begin position="64"/>
        <end position="518"/>
    </location>
</feature>
<accession>A0A9W9Q6B1</accession>
<feature type="transmembrane region" description="Helical" evidence="5">
    <location>
        <begin position="426"/>
        <end position="453"/>
    </location>
</feature>
<dbReference type="Proteomes" id="UP001147746">
    <property type="component" value="Unassembled WGS sequence"/>
</dbReference>
<name>A0A9W9Q6B1_9EURO</name>
<reference evidence="7" key="1">
    <citation type="submission" date="2022-12" db="EMBL/GenBank/DDBJ databases">
        <authorList>
            <person name="Petersen C."/>
        </authorList>
    </citation>
    <scope>NUCLEOTIDE SEQUENCE</scope>
    <source>
        <strain evidence="7">IBT 21472</strain>
    </source>
</reference>
<organism evidence="7 8">
    <name type="scientific">Penicillium atrosanguineum</name>
    <dbReference type="NCBI Taxonomy" id="1132637"/>
    <lineage>
        <taxon>Eukaryota</taxon>
        <taxon>Fungi</taxon>
        <taxon>Dikarya</taxon>
        <taxon>Ascomycota</taxon>
        <taxon>Pezizomycotina</taxon>
        <taxon>Eurotiomycetes</taxon>
        <taxon>Eurotiomycetidae</taxon>
        <taxon>Eurotiales</taxon>
        <taxon>Aspergillaceae</taxon>
        <taxon>Penicillium</taxon>
    </lineage>
</organism>
<dbReference type="Gene3D" id="1.20.1250.20">
    <property type="entry name" value="MFS general substrate transporter like domains"/>
    <property type="match status" value="1"/>
</dbReference>
<evidence type="ECO:0000256" key="4">
    <source>
        <dbReference type="ARBA" id="ARBA00023136"/>
    </source>
</evidence>
<evidence type="ECO:0000313" key="7">
    <source>
        <dbReference type="EMBL" id="KAJ5324042.1"/>
    </source>
</evidence>
<keyword evidence="8" id="KW-1185">Reference proteome</keyword>
<evidence type="ECO:0000259" key="6">
    <source>
        <dbReference type="PROSITE" id="PS50850"/>
    </source>
</evidence>
<dbReference type="PROSITE" id="PS50850">
    <property type="entry name" value="MFS"/>
    <property type="match status" value="1"/>
</dbReference>
<keyword evidence="4 5" id="KW-0472">Membrane</keyword>
<dbReference type="GO" id="GO:0022857">
    <property type="term" value="F:transmembrane transporter activity"/>
    <property type="evidence" value="ECO:0007669"/>
    <property type="project" value="InterPro"/>
</dbReference>
<dbReference type="EMBL" id="JAPZBO010000002">
    <property type="protein sequence ID" value="KAJ5324042.1"/>
    <property type="molecule type" value="Genomic_DNA"/>
</dbReference>
<dbReference type="InterPro" id="IPR036259">
    <property type="entry name" value="MFS_trans_sf"/>
</dbReference>
<dbReference type="GO" id="GO:0005886">
    <property type="term" value="C:plasma membrane"/>
    <property type="evidence" value="ECO:0007669"/>
    <property type="project" value="TreeGrafter"/>
</dbReference>
<dbReference type="InterPro" id="IPR020846">
    <property type="entry name" value="MFS_dom"/>
</dbReference>
<proteinExistence type="predicted"/>
<feature type="transmembrane region" description="Helical" evidence="5">
    <location>
        <begin position="192"/>
        <end position="215"/>
    </location>
</feature>
<keyword evidence="3 5" id="KW-1133">Transmembrane helix</keyword>
<feature type="transmembrane region" description="Helical" evidence="5">
    <location>
        <begin position="221"/>
        <end position="241"/>
    </location>
</feature>
<dbReference type="SUPFAM" id="SSF103473">
    <property type="entry name" value="MFS general substrate transporter"/>
    <property type="match status" value="1"/>
</dbReference>
<feature type="transmembrane region" description="Helical" evidence="5">
    <location>
        <begin position="356"/>
        <end position="380"/>
    </location>
</feature>
<evidence type="ECO:0000256" key="1">
    <source>
        <dbReference type="ARBA" id="ARBA00004141"/>
    </source>
</evidence>
<evidence type="ECO:0000256" key="5">
    <source>
        <dbReference type="SAM" id="Phobius"/>
    </source>
</evidence>
<comment type="caution">
    <text evidence="7">The sequence shown here is derived from an EMBL/GenBank/DDBJ whole genome shotgun (WGS) entry which is preliminary data.</text>
</comment>
<comment type="subcellular location">
    <subcellularLocation>
        <location evidence="1">Membrane</location>
        <topology evidence="1">Multi-pass membrane protein</topology>
    </subcellularLocation>
</comment>